<organism evidence="2 3">
    <name type="scientific">Dioszegia hungarica</name>
    <dbReference type="NCBI Taxonomy" id="4972"/>
    <lineage>
        <taxon>Eukaryota</taxon>
        <taxon>Fungi</taxon>
        <taxon>Dikarya</taxon>
        <taxon>Basidiomycota</taxon>
        <taxon>Agaricomycotina</taxon>
        <taxon>Tremellomycetes</taxon>
        <taxon>Tremellales</taxon>
        <taxon>Bulleribasidiaceae</taxon>
        <taxon>Dioszegia</taxon>
    </lineage>
</organism>
<feature type="region of interest" description="Disordered" evidence="1">
    <location>
        <begin position="218"/>
        <end position="282"/>
    </location>
</feature>
<feature type="region of interest" description="Disordered" evidence="1">
    <location>
        <begin position="387"/>
        <end position="443"/>
    </location>
</feature>
<proteinExistence type="predicted"/>
<evidence type="ECO:0000313" key="3">
    <source>
        <dbReference type="Proteomes" id="UP001164286"/>
    </source>
</evidence>
<keyword evidence="3" id="KW-1185">Reference proteome</keyword>
<evidence type="ECO:0000313" key="2">
    <source>
        <dbReference type="EMBL" id="KAI9638452.1"/>
    </source>
</evidence>
<dbReference type="EMBL" id="JAKWFO010000003">
    <property type="protein sequence ID" value="KAI9638452.1"/>
    <property type="molecule type" value="Genomic_DNA"/>
</dbReference>
<dbReference type="Proteomes" id="UP001164286">
    <property type="component" value="Unassembled WGS sequence"/>
</dbReference>
<feature type="compositionally biased region" description="Low complexity" evidence="1">
    <location>
        <begin position="251"/>
        <end position="262"/>
    </location>
</feature>
<evidence type="ECO:0000256" key="1">
    <source>
        <dbReference type="SAM" id="MobiDB-lite"/>
    </source>
</evidence>
<name>A0AA38HE97_9TREE</name>
<feature type="region of interest" description="Disordered" evidence="1">
    <location>
        <begin position="304"/>
        <end position="331"/>
    </location>
</feature>
<comment type="caution">
    <text evidence="2">The sequence shown here is derived from an EMBL/GenBank/DDBJ whole genome shotgun (WGS) entry which is preliminary data.</text>
</comment>
<protein>
    <submittedName>
        <fullName evidence="2">Uncharacterized protein</fullName>
    </submittedName>
</protein>
<dbReference type="GeneID" id="77727600"/>
<reference evidence="2" key="1">
    <citation type="journal article" date="2022" name="G3 (Bethesda)">
        <title>High quality genome of the basidiomycete yeast Dioszegia hungarica PDD-24b-2 isolated from cloud water.</title>
        <authorList>
            <person name="Jarrige D."/>
            <person name="Haridas S."/>
            <person name="Bleykasten-Grosshans C."/>
            <person name="Joly M."/>
            <person name="Nadalig T."/>
            <person name="Sancelme M."/>
            <person name="Vuilleumier S."/>
            <person name="Grigoriev I.V."/>
            <person name="Amato P."/>
            <person name="Bringel F."/>
        </authorList>
    </citation>
    <scope>NUCLEOTIDE SEQUENCE</scope>
    <source>
        <strain evidence="2">PDD-24b-2</strain>
    </source>
</reference>
<dbReference type="AlphaFoldDB" id="A0AA38HE97"/>
<accession>A0AA38HE97</accession>
<gene>
    <name evidence="2" type="ORF">MKK02DRAFT_31888</name>
</gene>
<sequence length="443" mass="48200">MPGDHNDDPAATASRLARMAMHNKSEASTPSQSAQLTVLSAWMKDPLNRRYIDYVGKVTSVDYLRQLGVTQRTLKEFREIERASQEAYQRGAAGTIVKPARPHPEKGIAPMTLESAALPLDRARQVSADPGDMMPCSDFPSYLYPFSDQLAPPPTLPLDWSGGPSSDTAFTGNRWQTSFDGGEWGTVACQYSGEEGAHATAACPSQWSAASSAYLAPPASTRRHIARSVSPRPRPGHAGGHRGPRGISKGTQARSSSATRQQQLKHAFPSGPGRYSYQDSRYVSGEPTADQLEQQFRNMAWNSSLDSSAAADPCQPRQSMTSGAYGYQDFPSDSVRQQVNSAHATPYTALQPSHTLAAPHYNYRADLQDTDPYLSFDGAGLAALESDDTEYPPGDIDWTHGDLPLTMQANTHPGSMDTEPFMLNNPYLQPPPRGETGFQSYPE</sequence>
<dbReference type="RefSeq" id="XP_052948229.1">
    <property type="nucleotide sequence ID" value="XM_053088395.1"/>
</dbReference>